<comment type="caution">
    <text evidence="1">The sequence shown here is derived from an EMBL/GenBank/DDBJ whole genome shotgun (WGS) entry which is preliminary data.</text>
</comment>
<dbReference type="InterPro" id="IPR009665">
    <property type="entry name" value="YyaC"/>
</dbReference>
<dbReference type="GO" id="GO:0006508">
    <property type="term" value="P:proteolysis"/>
    <property type="evidence" value="ECO:0007669"/>
    <property type="project" value="UniProtKB-KW"/>
</dbReference>
<dbReference type="GO" id="GO:0008233">
    <property type="term" value="F:peptidase activity"/>
    <property type="evidence" value="ECO:0007669"/>
    <property type="project" value="UniProtKB-KW"/>
</dbReference>
<dbReference type="SUPFAM" id="SSF53163">
    <property type="entry name" value="HybD-like"/>
    <property type="match status" value="1"/>
</dbReference>
<dbReference type="Proteomes" id="UP000298246">
    <property type="component" value="Unassembled WGS sequence"/>
</dbReference>
<dbReference type="RefSeq" id="WP_134755625.1">
    <property type="nucleotide sequence ID" value="NZ_MYFO02000020.1"/>
</dbReference>
<dbReference type="InterPro" id="IPR023430">
    <property type="entry name" value="Pept_HybD-like_dom_sf"/>
</dbReference>
<protein>
    <submittedName>
        <fullName evidence="1">Spore protease YyaC</fullName>
    </submittedName>
</protein>
<dbReference type="NCBIfam" id="TIGR02841">
    <property type="entry name" value="spore_YyaC"/>
    <property type="match status" value="1"/>
</dbReference>
<dbReference type="Pfam" id="PF06866">
    <property type="entry name" value="DUF1256"/>
    <property type="match status" value="1"/>
</dbReference>
<sequence length="204" mass="22275">MKFHFHADATKDQPQGPLKIPYTDADSLSTLSKHLHHLFMNLPRYQPIVIICVGTDRSTGDSLGPLVGSHLQRQKMNNFHLFGTLDEPVHAMNLAETVQRIQAHFDNPYIVAVDACLGQVSSVGCIQIANGPLKPGAGVNKELPPVGNIHVTGIVNVSGFMEYFVLQNTRLSLVMSMAHIIGDAIHHALKRLQFTTAASALPLE</sequence>
<evidence type="ECO:0000313" key="1">
    <source>
        <dbReference type="EMBL" id="TFE84931.1"/>
    </source>
</evidence>
<gene>
    <name evidence="1" type="ORF">B5M42_18845</name>
</gene>
<dbReference type="EMBL" id="MYFO01000030">
    <property type="protein sequence ID" value="TFE84931.1"/>
    <property type="molecule type" value="Genomic_DNA"/>
</dbReference>
<reference evidence="1 2" key="1">
    <citation type="submission" date="2017-03" db="EMBL/GenBank/DDBJ databases">
        <title>Isolation of Levoglucosan Utilizing Bacteria.</title>
        <authorList>
            <person name="Arya A.S."/>
        </authorList>
    </citation>
    <scope>NUCLEOTIDE SEQUENCE [LARGE SCALE GENOMIC DNA]</scope>
    <source>
        <strain evidence="1 2">MEC069</strain>
    </source>
</reference>
<keyword evidence="2" id="KW-1185">Reference proteome</keyword>
<dbReference type="AlphaFoldDB" id="A0A4Y8PV93"/>
<proteinExistence type="predicted"/>
<evidence type="ECO:0000313" key="2">
    <source>
        <dbReference type="Proteomes" id="UP000298246"/>
    </source>
</evidence>
<dbReference type="OrthoDB" id="9815953at2"/>
<keyword evidence="1" id="KW-0378">Hydrolase</keyword>
<keyword evidence="1" id="KW-0645">Protease</keyword>
<organism evidence="1 2">
    <name type="scientific">Paenibacillus athensensis</name>
    <dbReference type="NCBI Taxonomy" id="1967502"/>
    <lineage>
        <taxon>Bacteria</taxon>
        <taxon>Bacillati</taxon>
        <taxon>Bacillota</taxon>
        <taxon>Bacilli</taxon>
        <taxon>Bacillales</taxon>
        <taxon>Paenibacillaceae</taxon>
        <taxon>Paenibacillus</taxon>
    </lineage>
</organism>
<name>A0A4Y8PV93_9BACL</name>
<accession>A0A4Y8PV93</accession>